<dbReference type="InterPro" id="IPR039662">
    <property type="entry name" value="Cohesin_Scc3/SA"/>
</dbReference>
<evidence type="ECO:0000259" key="1">
    <source>
        <dbReference type="Pfam" id="PF24571"/>
    </source>
</evidence>
<dbReference type="GO" id="GO:0008278">
    <property type="term" value="C:cohesin complex"/>
    <property type="evidence" value="ECO:0007669"/>
    <property type="project" value="TreeGrafter"/>
</dbReference>
<evidence type="ECO:0000313" key="2">
    <source>
        <dbReference type="EMBL" id="WOL10689.1"/>
    </source>
</evidence>
<dbReference type="PANTHER" id="PTHR11199">
    <property type="entry name" value="STROMAL ANTIGEN"/>
    <property type="match status" value="1"/>
</dbReference>
<dbReference type="GO" id="GO:0005634">
    <property type="term" value="C:nucleus"/>
    <property type="evidence" value="ECO:0007669"/>
    <property type="project" value="TreeGrafter"/>
</dbReference>
<dbReference type="GO" id="GO:0003682">
    <property type="term" value="F:chromatin binding"/>
    <property type="evidence" value="ECO:0007669"/>
    <property type="project" value="TreeGrafter"/>
</dbReference>
<reference evidence="2 3" key="1">
    <citation type="submission" date="2023-10" db="EMBL/GenBank/DDBJ databases">
        <title>Chromosome-scale genome assembly provides insights into flower coloration mechanisms of Canna indica.</title>
        <authorList>
            <person name="Li C."/>
        </authorList>
    </citation>
    <scope>NUCLEOTIDE SEQUENCE [LARGE SCALE GENOMIC DNA]</scope>
    <source>
        <tissue evidence="2">Flower</tissue>
    </source>
</reference>
<dbReference type="AlphaFoldDB" id="A0AAQ3KL76"/>
<protein>
    <recommendedName>
        <fullName evidence="1">Cohesin subunit SCC3/SA HEAT-repeats domain-containing protein</fullName>
    </recommendedName>
</protein>
<feature type="domain" description="Cohesin subunit SCC3/SA HEAT-repeats" evidence="1">
    <location>
        <begin position="3"/>
        <end position="88"/>
    </location>
</feature>
<organism evidence="2 3">
    <name type="scientific">Canna indica</name>
    <name type="common">Indian-shot</name>
    <dbReference type="NCBI Taxonomy" id="4628"/>
    <lineage>
        <taxon>Eukaryota</taxon>
        <taxon>Viridiplantae</taxon>
        <taxon>Streptophyta</taxon>
        <taxon>Embryophyta</taxon>
        <taxon>Tracheophyta</taxon>
        <taxon>Spermatophyta</taxon>
        <taxon>Magnoliopsida</taxon>
        <taxon>Liliopsida</taxon>
        <taxon>Zingiberales</taxon>
        <taxon>Cannaceae</taxon>
        <taxon>Canna</taxon>
    </lineage>
</organism>
<accession>A0AAQ3KL76</accession>
<dbReference type="Proteomes" id="UP001327560">
    <property type="component" value="Chromosome 6"/>
</dbReference>
<name>A0AAQ3KL76_9LILI</name>
<keyword evidence="3" id="KW-1185">Reference proteome</keyword>
<dbReference type="InterPro" id="IPR056396">
    <property type="entry name" value="HEAT_SCC3-SA"/>
</dbReference>
<evidence type="ECO:0000313" key="3">
    <source>
        <dbReference type="Proteomes" id="UP001327560"/>
    </source>
</evidence>
<dbReference type="GO" id="GO:0007062">
    <property type="term" value="P:sister chromatid cohesion"/>
    <property type="evidence" value="ECO:0007669"/>
    <property type="project" value="TreeGrafter"/>
</dbReference>
<dbReference type="EMBL" id="CP136895">
    <property type="protein sequence ID" value="WOL10689.1"/>
    <property type="molecule type" value="Genomic_DNA"/>
</dbReference>
<dbReference type="PANTHER" id="PTHR11199:SF0">
    <property type="entry name" value="LD34181P-RELATED"/>
    <property type="match status" value="1"/>
</dbReference>
<gene>
    <name evidence="2" type="ORF">Cni_G19448</name>
</gene>
<proteinExistence type="predicted"/>
<dbReference type="GO" id="GO:0000785">
    <property type="term" value="C:chromatin"/>
    <property type="evidence" value="ECO:0007669"/>
    <property type="project" value="TreeGrafter"/>
</dbReference>
<dbReference type="Pfam" id="PF24571">
    <property type="entry name" value="HEAT_SCC3-SA"/>
    <property type="match status" value="1"/>
</dbReference>
<sequence length="426" mass="48708">MYATNLVRLLYAFARKAVGEKIVPAIDNRKQYYTQAQDSRRELTVAMMKSYPQLLHKYIADKAKVSPLVEIMRLLKLELYSLKRQEQVMTFCSTDSQADLQDYAKNKLKDLENNLIIKLKVAIKEVQVKCFLLLNMYLYVAWCLLSIDLQSTEESISALISKRDSLFEQLECITRSLPNPPQEGRGENILSFRVIVIQAEMWCLFKKSKDSSTVLDNETEDEDANAEYIEDTNRDAIMLAAAKLVATRSVPMDYLAPKIISHFGMHGASITDIIKHLISVIRKTSNDEIPIIFLEALKRTYERHVVDDESLMRKSYSDCKALVSGLSTTFIGAARYKHKSEILNIVKDGIPYAFSDAPEHLSFLEVAVLPFVSKLPTLDILEILKDVQKRSENVNMDEDPSGWRPYSEFVKYLQKCAKNDLQGTNY</sequence>